<dbReference type="Proteomes" id="UP000055045">
    <property type="component" value="Unassembled WGS sequence"/>
</dbReference>
<comment type="caution">
    <text evidence="1">The sequence shown here is derived from an EMBL/GenBank/DDBJ whole genome shotgun (WGS) entry which is preliminary data.</text>
</comment>
<reference evidence="1 2" key="1">
    <citation type="submission" date="2015-10" db="EMBL/GenBank/DDBJ databases">
        <title>Genome sequencing of Penicillium freii.</title>
        <authorList>
            <person name="Nguyen H.D."/>
            <person name="Visagie C.M."/>
            <person name="Seifert K.A."/>
        </authorList>
    </citation>
    <scope>NUCLEOTIDE SEQUENCE [LARGE SCALE GENOMIC DNA]</scope>
    <source>
        <strain evidence="1 2">DAOM 242723</strain>
    </source>
</reference>
<evidence type="ECO:0000313" key="2">
    <source>
        <dbReference type="Proteomes" id="UP000055045"/>
    </source>
</evidence>
<evidence type="ECO:0000313" key="1">
    <source>
        <dbReference type="EMBL" id="KUM64685.1"/>
    </source>
</evidence>
<name>A0A117NQX6_PENFR</name>
<accession>A0A117NQX6</accession>
<gene>
    <name evidence="1" type="ORF">ACN42_g2419</name>
</gene>
<organism evidence="1 2">
    <name type="scientific">Penicillium freii</name>
    <dbReference type="NCBI Taxonomy" id="48697"/>
    <lineage>
        <taxon>Eukaryota</taxon>
        <taxon>Fungi</taxon>
        <taxon>Dikarya</taxon>
        <taxon>Ascomycota</taxon>
        <taxon>Pezizomycotina</taxon>
        <taxon>Eurotiomycetes</taxon>
        <taxon>Eurotiomycetidae</taxon>
        <taxon>Eurotiales</taxon>
        <taxon>Aspergillaceae</taxon>
        <taxon>Penicillium</taxon>
    </lineage>
</organism>
<dbReference type="EMBL" id="LLXE01000043">
    <property type="protein sequence ID" value="KUM64685.1"/>
    <property type="molecule type" value="Genomic_DNA"/>
</dbReference>
<sequence length="99" mass="10762">MGNLNLLNWCQSTLSNSLQTIVRKSKQTLANSLACGDDSKVSFNLLCKGFSPRVQIDLTSALIFGYGASGKLRELSRALGIFCPAKSRGAHRLRHSPPQ</sequence>
<keyword evidence="2" id="KW-1185">Reference proteome</keyword>
<proteinExistence type="predicted"/>
<dbReference type="AlphaFoldDB" id="A0A117NQX6"/>
<protein>
    <submittedName>
        <fullName evidence="1">Uncharacterized protein</fullName>
    </submittedName>
</protein>